<dbReference type="PRINTS" id="PR01161">
    <property type="entry name" value="TUBULIN"/>
</dbReference>
<evidence type="ECO:0000256" key="8">
    <source>
        <dbReference type="ARBA" id="ARBA00049117"/>
    </source>
</evidence>
<gene>
    <name evidence="10" type="ORF">CQW23_14261</name>
</gene>
<evidence type="ECO:0000256" key="3">
    <source>
        <dbReference type="ARBA" id="ARBA00022741"/>
    </source>
</evidence>
<dbReference type="InterPro" id="IPR003008">
    <property type="entry name" value="Tubulin_FtsZ_GTPase"/>
</dbReference>
<name>A0A2G2WIP2_CAPBA</name>
<keyword evidence="11" id="KW-1185">Reference proteome</keyword>
<dbReference type="Proteomes" id="UP000224567">
    <property type="component" value="Unassembled WGS sequence"/>
</dbReference>
<keyword evidence="3" id="KW-0547">Nucleotide-binding</keyword>
<dbReference type="GO" id="GO:0005525">
    <property type="term" value="F:GTP binding"/>
    <property type="evidence" value="ECO:0007669"/>
    <property type="project" value="UniProtKB-KW"/>
</dbReference>
<dbReference type="EMBL" id="MLFT02000006">
    <property type="protein sequence ID" value="PHT45103.1"/>
    <property type="molecule type" value="Genomic_DNA"/>
</dbReference>
<dbReference type="GO" id="GO:0005874">
    <property type="term" value="C:microtubule"/>
    <property type="evidence" value="ECO:0007669"/>
    <property type="project" value="UniProtKB-KW"/>
</dbReference>
<reference evidence="10 11" key="1">
    <citation type="journal article" date="2017" name="Genome Biol.">
        <title>New reference genome sequences of hot pepper reveal the massive evolution of plant disease-resistance genes by retroduplication.</title>
        <authorList>
            <person name="Kim S."/>
            <person name="Park J."/>
            <person name="Yeom S.I."/>
            <person name="Kim Y.M."/>
            <person name="Seo E."/>
            <person name="Kim K.T."/>
            <person name="Kim M.S."/>
            <person name="Lee J.M."/>
            <person name="Cheong K."/>
            <person name="Shin H.S."/>
            <person name="Kim S.B."/>
            <person name="Han K."/>
            <person name="Lee J."/>
            <person name="Park M."/>
            <person name="Lee H.A."/>
            <person name="Lee H.Y."/>
            <person name="Lee Y."/>
            <person name="Oh S."/>
            <person name="Lee J.H."/>
            <person name="Choi E."/>
            <person name="Choi E."/>
            <person name="Lee S.E."/>
            <person name="Jeon J."/>
            <person name="Kim H."/>
            <person name="Choi G."/>
            <person name="Song H."/>
            <person name="Lee J."/>
            <person name="Lee S.C."/>
            <person name="Kwon J.K."/>
            <person name="Lee H.Y."/>
            <person name="Koo N."/>
            <person name="Hong Y."/>
            <person name="Kim R.W."/>
            <person name="Kang W.H."/>
            <person name="Huh J.H."/>
            <person name="Kang B.C."/>
            <person name="Yang T.J."/>
            <person name="Lee Y.H."/>
            <person name="Bennetzen J.L."/>
            <person name="Choi D."/>
        </authorList>
    </citation>
    <scope>NUCLEOTIDE SEQUENCE [LARGE SCALE GENOMIC DNA]</scope>
    <source>
        <strain evidence="11">cv. PBC81</strain>
    </source>
</reference>
<feature type="domain" description="Tubulin/FtsZ GTPase" evidence="9">
    <location>
        <begin position="45"/>
        <end position="216"/>
    </location>
</feature>
<dbReference type="GO" id="GO:0005200">
    <property type="term" value="F:structural constituent of cytoskeleton"/>
    <property type="evidence" value="ECO:0007669"/>
    <property type="project" value="InterPro"/>
</dbReference>
<protein>
    <recommendedName>
        <fullName evidence="9">Tubulin/FtsZ GTPase domain-containing protein</fullName>
    </recommendedName>
</protein>
<keyword evidence="6" id="KW-0342">GTP-binding</keyword>
<evidence type="ECO:0000313" key="10">
    <source>
        <dbReference type="EMBL" id="PHT45103.1"/>
    </source>
</evidence>
<dbReference type="SMART" id="SM00864">
    <property type="entry name" value="Tubulin"/>
    <property type="match status" value="1"/>
</dbReference>
<dbReference type="Pfam" id="PF00091">
    <property type="entry name" value="Tubulin"/>
    <property type="match status" value="1"/>
</dbReference>
<sequence length="216" mass="24001">MEPEGSSSPSLENDVLGVLLAWFDALFRDLKGELGVMGGYLDSLKGCVIRMKAGVDRLCPPKTPQNPSYQVQSPQTLEKDVTNNFARGHYAVGKEIVYLYLDRISKLADNCTALQGLLVFNAVGGGTASGLRSLLLECLSVDYGKKFNLVFTIYPSAQVSTAVVEPYNNVLSTHSLLEYIDVVVILDNEAIYDICRRSLDIERLIYTNLNWLIRHY</sequence>
<dbReference type="PRINTS" id="PR01162">
    <property type="entry name" value="ALPHATUBULIN"/>
</dbReference>
<dbReference type="Gene3D" id="3.40.50.1440">
    <property type="entry name" value="Tubulin/FtsZ, GTPase domain"/>
    <property type="match status" value="1"/>
</dbReference>
<keyword evidence="5" id="KW-0460">Magnesium</keyword>
<dbReference type="GO" id="GO:0016787">
    <property type="term" value="F:hydrolase activity"/>
    <property type="evidence" value="ECO:0007669"/>
    <property type="project" value="UniProtKB-KW"/>
</dbReference>
<dbReference type="OrthoDB" id="6049624at2759"/>
<dbReference type="InterPro" id="IPR000217">
    <property type="entry name" value="Tubulin"/>
</dbReference>
<comment type="catalytic activity">
    <reaction evidence="8">
        <text>GTP + H2O = GDP + phosphate + H(+)</text>
        <dbReference type="Rhea" id="RHEA:19669"/>
        <dbReference type="ChEBI" id="CHEBI:15377"/>
        <dbReference type="ChEBI" id="CHEBI:15378"/>
        <dbReference type="ChEBI" id="CHEBI:37565"/>
        <dbReference type="ChEBI" id="CHEBI:43474"/>
        <dbReference type="ChEBI" id="CHEBI:58189"/>
    </reaction>
    <physiologicalReaction direction="left-to-right" evidence="8">
        <dbReference type="Rhea" id="RHEA:19670"/>
    </physiologicalReaction>
</comment>
<dbReference type="SUPFAM" id="SSF52490">
    <property type="entry name" value="Tubulin nucleotide-binding domain-like"/>
    <property type="match status" value="1"/>
</dbReference>
<evidence type="ECO:0000256" key="1">
    <source>
        <dbReference type="ARBA" id="ARBA00009636"/>
    </source>
</evidence>
<evidence type="ECO:0000256" key="5">
    <source>
        <dbReference type="ARBA" id="ARBA00022842"/>
    </source>
</evidence>
<dbReference type="STRING" id="33114.A0A2G2WIP2"/>
<evidence type="ECO:0000313" key="11">
    <source>
        <dbReference type="Proteomes" id="UP000224567"/>
    </source>
</evidence>
<comment type="caution">
    <text evidence="10">The sequence shown here is derived from an EMBL/GenBank/DDBJ whole genome shotgun (WGS) entry which is preliminary data.</text>
</comment>
<evidence type="ECO:0000256" key="7">
    <source>
        <dbReference type="ARBA" id="ARBA00034296"/>
    </source>
</evidence>
<dbReference type="PANTHER" id="PTHR11588">
    <property type="entry name" value="TUBULIN"/>
    <property type="match status" value="1"/>
</dbReference>
<dbReference type="InterPro" id="IPR002452">
    <property type="entry name" value="Alpha_tubulin"/>
</dbReference>
<evidence type="ECO:0000256" key="6">
    <source>
        <dbReference type="ARBA" id="ARBA00023134"/>
    </source>
</evidence>
<dbReference type="GO" id="GO:0007017">
    <property type="term" value="P:microtubule-based process"/>
    <property type="evidence" value="ECO:0007669"/>
    <property type="project" value="InterPro"/>
</dbReference>
<organism evidence="10 11">
    <name type="scientific">Capsicum baccatum</name>
    <name type="common">Peruvian pepper</name>
    <dbReference type="NCBI Taxonomy" id="33114"/>
    <lineage>
        <taxon>Eukaryota</taxon>
        <taxon>Viridiplantae</taxon>
        <taxon>Streptophyta</taxon>
        <taxon>Embryophyta</taxon>
        <taxon>Tracheophyta</taxon>
        <taxon>Spermatophyta</taxon>
        <taxon>Magnoliopsida</taxon>
        <taxon>eudicotyledons</taxon>
        <taxon>Gunneridae</taxon>
        <taxon>Pentapetalae</taxon>
        <taxon>asterids</taxon>
        <taxon>lamiids</taxon>
        <taxon>Solanales</taxon>
        <taxon>Solanaceae</taxon>
        <taxon>Solanoideae</taxon>
        <taxon>Capsiceae</taxon>
        <taxon>Capsicum</taxon>
    </lineage>
</organism>
<evidence type="ECO:0000256" key="4">
    <source>
        <dbReference type="ARBA" id="ARBA00022801"/>
    </source>
</evidence>
<comment type="similarity">
    <text evidence="1">Belongs to the tubulin family.</text>
</comment>
<proteinExistence type="inferred from homology"/>
<accession>A0A2G2WIP2</accession>
<evidence type="ECO:0000259" key="9">
    <source>
        <dbReference type="SMART" id="SM00864"/>
    </source>
</evidence>
<keyword evidence="2" id="KW-0493">Microtubule</keyword>
<reference evidence="11" key="2">
    <citation type="journal article" date="2017" name="J. Anim. Genet.">
        <title>Multiple reference genome sequences of hot pepper reveal the massive evolution of plant disease resistance genes by retroduplication.</title>
        <authorList>
            <person name="Kim S."/>
            <person name="Park J."/>
            <person name="Yeom S.-I."/>
            <person name="Kim Y.-M."/>
            <person name="Seo E."/>
            <person name="Kim K.-T."/>
            <person name="Kim M.-S."/>
            <person name="Lee J.M."/>
            <person name="Cheong K."/>
            <person name="Shin H.-S."/>
            <person name="Kim S.-B."/>
            <person name="Han K."/>
            <person name="Lee J."/>
            <person name="Park M."/>
            <person name="Lee H.-A."/>
            <person name="Lee H.-Y."/>
            <person name="Lee Y."/>
            <person name="Oh S."/>
            <person name="Lee J.H."/>
            <person name="Choi E."/>
            <person name="Choi E."/>
            <person name="Lee S.E."/>
            <person name="Jeon J."/>
            <person name="Kim H."/>
            <person name="Choi G."/>
            <person name="Song H."/>
            <person name="Lee J."/>
            <person name="Lee S.-C."/>
            <person name="Kwon J.-K."/>
            <person name="Lee H.-Y."/>
            <person name="Koo N."/>
            <person name="Hong Y."/>
            <person name="Kim R.W."/>
            <person name="Kang W.-H."/>
            <person name="Huh J.H."/>
            <person name="Kang B.-C."/>
            <person name="Yang T.-J."/>
            <person name="Lee Y.-H."/>
            <person name="Bennetzen J.L."/>
            <person name="Choi D."/>
        </authorList>
    </citation>
    <scope>NUCLEOTIDE SEQUENCE [LARGE SCALE GENOMIC DNA]</scope>
    <source>
        <strain evidence="11">cv. PBC81</strain>
    </source>
</reference>
<dbReference type="AlphaFoldDB" id="A0A2G2WIP2"/>
<keyword evidence="4" id="KW-0378">Hydrolase</keyword>
<evidence type="ECO:0000256" key="2">
    <source>
        <dbReference type="ARBA" id="ARBA00022701"/>
    </source>
</evidence>
<comment type="function">
    <text evidence="7">Tubulin is the major constituent of microtubules, a cylinder consisting of laterally associated linear protofilaments composed of alpha- and beta-tubulin heterodimers. Microtubules grow by the addition of GTP-tubulin dimers to the microtubule end, where a stabilizing cap forms. Below the cap, tubulin dimers are in GDP-bound state, owing to GTPase activity of alpha-tubulin.</text>
</comment>
<dbReference type="InterPro" id="IPR036525">
    <property type="entry name" value="Tubulin/FtsZ_GTPase_sf"/>
</dbReference>